<dbReference type="Proteomes" id="UP001500547">
    <property type="component" value="Unassembled WGS sequence"/>
</dbReference>
<sequence>MVRSEVSIPYGDHLDEIGISSEQLFDGYMLKAWRDGVKLPDGSESVREYIRHQGACVIIPELRPGVFVMERQFRYPIGRPMVEFPAGKLDPDETELACAQRELLEETGYRAGRWQHIATLHPCIAYSSERIEVFLAQDLQFEGQRLDPGEFLDVFEMTIEDAEQGVLDGLITDAKTISCLFWARKILQTGRT</sequence>
<comment type="caution">
    <text evidence="9">The sequence shown here is derived from an EMBL/GenBank/DDBJ whole genome shotgun (WGS) entry which is preliminary data.</text>
</comment>
<comment type="catalytic activity">
    <reaction evidence="1">
        <text>GDP-alpha-D-mannose + H2O = alpha-D-mannose 1-phosphate + GMP + 2 H(+)</text>
        <dbReference type="Rhea" id="RHEA:27978"/>
        <dbReference type="ChEBI" id="CHEBI:15377"/>
        <dbReference type="ChEBI" id="CHEBI:15378"/>
        <dbReference type="ChEBI" id="CHEBI:57527"/>
        <dbReference type="ChEBI" id="CHEBI:58115"/>
        <dbReference type="ChEBI" id="CHEBI:58409"/>
    </reaction>
</comment>
<evidence type="ECO:0000256" key="3">
    <source>
        <dbReference type="ARBA" id="ARBA00007275"/>
    </source>
</evidence>
<dbReference type="Gene3D" id="3.90.79.10">
    <property type="entry name" value="Nucleoside Triphosphate Pyrophosphohydrolase"/>
    <property type="match status" value="1"/>
</dbReference>
<comment type="similarity">
    <text evidence="3">Belongs to the Nudix hydrolase family. NudK subfamily.</text>
</comment>
<accession>A0ABP9Q8Y8</accession>
<dbReference type="InterPro" id="IPR020084">
    <property type="entry name" value="NUDIX_hydrolase_CS"/>
</dbReference>
<protein>
    <recommendedName>
        <fullName evidence="4">GDP-mannose pyrophosphatase</fullName>
    </recommendedName>
    <alternativeName>
        <fullName evidence="6">GDP-mannose hydrolase</fullName>
    </alternativeName>
    <alternativeName>
        <fullName evidence="7">GDPMK</fullName>
    </alternativeName>
</protein>
<dbReference type="GO" id="GO:0016787">
    <property type="term" value="F:hydrolase activity"/>
    <property type="evidence" value="ECO:0007669"/>
    <property type="project" value="UniProtKB-KW"/>
</dbReference>
<evidence type="ECO:0000256" key="2">
    <source>
        <dbReference type="ARBA" id="ARBA00001946"/>
    </source>
</evidence>
<proteinExistence type="inferred from homology"/>
<dbReference type="InterPro" id="IPR015797">
    <property type="entry name" value="NUDIX_hydrolase-like_dom_sf"/>
</dbReference>
<reference evidence="10" key="1">
    <citation type="journal article" date="2019" name="Int. J. Syst. Evol. Microbiol.">
        <title>The Global Catalogue of Microorganisms (GCM) 10K type strain sequencing project: providing services to taxonomists for standard genome sequencing and annotation.</title>
        <authorList>
            <consortium name="The Broad Institute Genomics Platform"/>
            <consortium name="The Broad Institute Genome Sequencing Center for Infectious Disease"/>
            <person name="Wu L."/>
            <person name="Ma J."/>
        </authorList>
    </citation>
    <scope>NUCLEOTIDE SEQUENCE [LARGE SCALE GENOMIC DNA]</scope>
    <source>
        <strain evidence="10">JCM 18715</strain>
    </source>
</reference>
<dbReference type="PANTHER" id="PTHR11839">
    <property type="entry name" value="UDP/ADP-SUGAR PYROPHOSPHATASE"/>
    <property type="match status" value="1"/>
</dbReference>
<comment type="cofactor">
    <cofactor evidence="2">
        <name>Mg(2+)</name>
        <dbReference type="ChEBI" id="CHEBI:18420"/>
    </cofactor>
</comment>
<dbReference type="Pfam" id="PF00293">
    <property type="entry name" value="NUDIX"/>
    <property type="match status" value="1"/>
</dbReference>
<feature type="domain" description="Nudix hydrolase" evidence="8">
    <location>
        <begin position="48"/>
        <end position="185"/>
    </location>
</feature>
<keyword evidence="10" id="KW-1185">Reference proteome</keyword>
<dbReference type="PANTHER" id="PTHR11839:SF18">
    <property type="entry name" value="NUDIX HYDROLASE DOMAIN-CONTAINING PROTEIN"/>
    <property type="match status" value="1"/>
</dbReference>
<organism evidence="9 10">
    <name type="scientific">Viridibacterium curvum</name>
    <dbReference type="NCBI Taxonomy" id="1101404"/>
    <lineage>
        <taxon>Bacteria</taxon>
        <taxon>Pseudomonadati</taxon>
        <taxon>Pseudomonadota</taxon>
        <taxon>Betaproteobacteria</taxon>
        <taxon>Rhodocyclales</taxon>
        <taxon>Rhodocyclaceae</taxon>
        <taxon>Viridibacterium</taxon>
    </lineage>
</organism>
<evidence type="ECO:0000256" key="4">
    <source>
        <dbReference type="ARBA" id="ARBA00016377"/>
    </source>
</evidence>
<gene>
    <name evidence="9" type="ORF">GCM10025770_04000</name>
</gene>
<evidence type="ECO:0000256" key="1">
    <source>
        <dbReference type="ARBA" id="ARBA00000847"/>
    </source>
</evidence>
<evidence type="ECO:0000313" key="10">
    <source>
        <dbReference type="Proteomes" id="UP001500547"/>
    </source>
</evidence>
<evidence type="ECO:0000256" key="5">
    <source>
        <dbReference type="ARBA" id="ARBA00022801"/>
    </source>
</evidence>
<keyword evidence="5 9" id="KW-0378">Hydrolase</keyword>
<evidence type="ECO:0000313" key="9">
    <source>
        <dbReference type="EMBL" id="GAA5158834.1"/>
    </source>
</evidence>
<dbReference type="EMBL" id="BAABLD010000002">
    <property type="protein sequence ID" value="GAA5158834.1"/>
    <property type="molecule type" value="Genomic_DNA"/>
</dbReference>
<dbReference type="RefSeq" id="WP_345531156.1">
    <property type="nucleotide sequence ID" value="NZ_BAABLD010000002.1"/>
</dbReference>
<dbReference type="InterPro" id="IPR000086">
    <property type="entry name" value="NUDIX_hydrolase_dom"/>
</dbReference>
<evidence type="ECO:0000256" key="6">
    <source>
        <dbReference type="ARBA" id="ARBA00032162"/>
    </source>
</evidence>
<name>A0ABP9Q8Y8_9RHOO</name>
<evidence type="ECO:0000259" key="8">
    <source>
        <dbReference type="PROSITE" id="PS51462"/>
    </source>
</evidence>
<dbReference type="PROSITE" id="PS51462">
    <property type="entry name" value="NUDIX"/>
    <property type="match status" value="1"/>
</dbReference>
<dbReference type="SUPFAM" id="SSF55811">
    <property type="entry name" value="Nudix"/>
    <property type="match status" value="1"/>
</dbReference>
<evidence type="ECO:0000256" key="7">
    <source>
        <dbReference type="ARBA" id="ARBA00032272"/>
    </source>
</evidence>
<dbReference type="PROSITE" id="PS00893">
    <property type="entry name" value="NUDIX_BOX"/>
    <property type="match status" value="1"/>
</dbReference>